<protein>
    <submittedName>
        <fullName evidence="1">Uncharacterized protein</fullName>
    </submittedName>
</protein>
<evidence type="ECO:0000313" key="2">
    <source>
        <dbReference type="Proteomes" id="UP000683000"/>
    </source>
</evidence>
<sequence length="286" mass="31097">MKSAVASGCHHISFSDSSPAPCGRLRVRFPRTLDPSVNNLEVFWTDTHLAFSPNLISFTASVLCFSPLRNISLHNTGLTRSAWNKLLSSLTLPHLTSLALDCTCPLKTTLEFLKCHPSLDKLSLIPCAKSTHTPVRQCSPISLPVLFHLAGPPGYLSALTKHLQNPGVVQILGVTLTDASSALPLISQVLSTTQHFENISRLKITLRLSGSTSPEKTYDVPDDEKRICHVSDLEIARESSDSGNIDSLDVSHISSISSIKVNIHSATLWDMASSLPHSKEGQVDFK</sequence>
<keyword evidence="2" id="KW-1185">Reference proteome</keyword>
<gene>
    <name evidence="1" type="ORF">JVT61DRAFT_11891</name>
</gene>
<proteinExistence type="predicted"/>
<dbReference type="AlphaFoldDB" id="A0A8I2YXB6"/>
<dbReference type="EMBL" id="JAGFBS010000005">
    <property type="protein sequence ID" value="KAG6379422.1"/>
    <property type="molecule type" value="Genomic_DNA"/>
</dbReference>
<dbReference type="OrthoDB" id="2693377at2759"/>
<organism evidence="1 2">
    <name type="scientific">Boletus reticuloceps</name>
    <dbReference type="NCBI Taxonomy" id="495285"/>
    <lineage>
        <taxon>Eukaryota</taxon>
        <taxon>Fungi</taxon>
        <taxon>Dikarya</taxon>
        <taxon>Basidiomycota</taxon>
        <taxon>Agaricomycotina</taxon>
        <taxon>Agaricomycetes</taxon>
        <taxon>Agaricomycetidae</taxon>
        <taxon>Boletales</taxon>
        <taxon>Boletineae</taxon>
        <taxon>Boletaceae</taxon>
        <taxon>Boletoideae</taxon>
        <taxon>Boletus</taxon>
    </lineage>
</organism>
<reference evidence="1" key="1">
    <citation type="submission" date="2021-03" db="EMBL/GenBank/DDBJ databases">
        <title>Evolutionary innovations through gain and loss of genes in the ectomycorrhizal Boletales.</title>
        <authorList>
            <person name="Wu G."/>
            <person name="Miyauchi S."/>
            <person name="Morin E."/>
            <person name="Yang Z.-L."/>
            <person name="Xu J."/>
            <person name="Martin F.M."/>
        </authorList>
    </citation>
    <scope>NUCLEOTIDE SEQUENCE</scope>
    <source>
        <strain evidence="1">BR01</strain>
    </source>
</reference>
<name>A0A8I2YXB6_9AGAM</name>
<dbReference type="Proteomes" id="UP000683000">
    <property type="component" value="Unassembled WGS sequence"/>
</dbReference>
<comment type="caution">
    <text evidence="1">The sequence shown here is derived from an EMBL/GenBank/DDBJ whole genome shotgun (WGS) entry which is preliminary data.</text>
</comment>
<accession>A0A8I2YXB6</accession>
<evidence type="ECO:0000313" key="1">
    <source>
        <dbReference type="EMBL" id="KAG6379422.1"/>
    </source>
</evidence>